<keyword evidence="1" id="KW-0805">Transcription regulation</keyword>
<dbReference type="PANTHER" id="PTHR47506:SF1">
    <property type="entry name" value="HTH-TYPE TRANSCRIPTIONAL REGULATOR YJDC"/>
    <property type="match status" value="1"/>
</dbReference>
<proteinExistence type="predicted"/>
<dbReference type="OrthoDB" id="4214267at2"/>
<keyword evidence="3" id="KW-0804">Transcription</keyword>
<name>A0A562IWE7_9ACTN</name>
<evidence type="ECO:0000313" key="6">
    <source>
        <dbReference type="EMBL" id="TWH75143.1"/>
    </source>
</evidence>
<dbReference type="RefSeq" id="WP_153362279.1">
    <property type="nucleotide sequence ID" value="NZ_ML762539.1"/>
</dbReference>
<dbReference type="AlphaFoldDB" id="A0A562IWE7"/>
<keyword evidence="2 4" id="KW-0238">DNA-binding</keyword>
<dbReference type="EMBL" id="VLKF01000001">
    <property type="protein sequence ID" value="TWH75143.1"/>
    <property type="molecule type" value="Genomic_DNA"/>
</dbReference>
<evidence type="ECO:0000313" key="7">
    <source>
        <dbReference type="Proteomes" id="UP000321490"/>
    </source>
</evidence>
<dbReference type="Proteomes" id="UP000321490">
    <property type="component" value="Unassembled WGS sequence"/>
</dbReference>
<dbReference type="PANTHER" id="PTHR47506">
    <property type="entry name" value="TRANSCRIPTIONAL REGULATORY PROTEIN"/>
    <property type="match status" value="1"/>
</dbReference>
<accession>A0A562IWE7</accession>
<evidence type="ECO:0000256" key="1">
    <source>
        <dbReference type="ARBA" id="ARBA00023015"/>
    </source>
</evidence>
<protein>
    <submittedName>
        <fullName evidence="6">TetR family transcriptional regulator</fullName>
    </submittedName>
</protein>
<keyword evidence="7" id="KW-1185">Reference proteome</keyword>
<dbReference type="InterPro" id="IPR001647">
    <property type="entry name" value="HTH_TetR"/>
</dbReference>
<organism evidence="6 7">
    <name type="scientific">Modestobacter roseus</name>
    <dbReference type="NCBI Taxonomy" id="1181884"/>
    <lineage>
        <taxon>Bacteria</taxon>
        <taxon>Bacillati</taxon>
        <taxon>Actinomycetota</taxon>
        <taxon>Actinomycetes</taxon>
        <taxon>Geodermatophilales</taxon>
        <taxon>Geodermatophilaceae</taxon>
        <taxon>Modestobacter</taxon>
    </lineage>
</organism>
<evidence type="ECO:0000256" key="2">
    <source>
        <dbReference type="ARBA" id="ARBA00023125"/>
    </source>
</evidence>
<dbReference type="Gene3D" id="1.10.357.10">
    <property type="entry name" value="Tetracycline Repressor, domain 2"/>
    <property type="match status" value="1"/>
</dbReference>
<dbReference type="Pfam" id="PF00440">
    <property type="entry name" value="TetR_N"/>
    <property type="match status" value="1"/>
</dbReference>
<dbReference type="SUPFAM" id="SSF48498">
    <property type="entry name" value="Tetracyclin repressor-like, C-terminal domain"/>
    <property type="match status" value="1"/>
</dbReference>
<sequence length="192" mass="20489">MTTAAPTSEARERLLRTASTLFYAEGLRAVGVDRVIAEASVTRATFYRHFPGKEDLVVAYLHGVDRAVRDRAGVVPTGAAEAARWLHALTAMVGDTVCGVGFRGCAFINAAAEYPDPASPVRRAVRAHREWLEDGVRTAFATVGHPDPADAARRWLVLRDGAMVAGYLADPAHAQATLEAGVRELLAQAPAS</sequence>
<dbReference type="PROSITE" id="PS50977">
    <property type="entry name" value="HTH_TETR_2"/>
    <property type="match status" value="1"/>
</dbReference>
<feature type="domain" description="HTH tetR-type" evidence="5">
    <location>
        <begin position="8"/>
        <end position="68"/>
    </location>
</feature>
<dbReference type="GO" id="GO:0003677">
    <property type="term" value="F:DNA binding"/>
    <property type="evidence" value="ECO:0007669"/>
    <property type="project" value="UniProtKB-UniRule"/>
</dbReference>
<gene>
    <name evidence="6" type="ORF">JD78_03694</name>
</gene>
<evidence type="ECO:0000256" key="4">
    <source>
        <dbReference type="PROSITE-ProRule" id="PRU00335"/>
    </source>
</evidence>
<feature type="DNA-binding region" description="H-T-H motif" evidence="4">
    <location>
        <begin position="31"/>
        <end position="50"/>
    </location>
</feature>
<evidence type="ECO:0000256" key="3">
    <source>
        <dbReference type="ARBA" id="ARBA00023163"/>
    </source>
</evidence>
<dbReference type="InterPro" id="IPR036271">
    <property type="entry name" value="Tet_transcr_reg_TetR-rel_C_sf"/>
</dbReference>
<reference evidence="6 7" key="1">
    <citation type="submission" date="2019-07" db="EMBL/GenBank/DDBJ databases">
        <title>R&amp;d 2014.</title>
        <authorList>
            <person name="Klenk H.-P."/>
        </authorList>
    </citation>
    <scope>NUCLEOTIDE SEQUENCE [LARGE SCALE GENOMIC DNA]</scope>
    <source>
        <strain evidence="6 7">DSM 45764</strain>
    </source>
</reference>
<dbReference type="PRINTS" id="PR00455">
    <property type="entry name" value="HTHTETR"/>
</dbReference>
<dbReference type="InterPro" id="IPR009057">
    <property type="entry name" value="Homeodomain-like_sf"/>
</dbReference>
<evidence type="ECO:0000259" key="5">
    <source>
        <dbReference type="PROSITE" id="PS50977"/>
    </source>
</evidence>
<comment type="caution">
    <text evidence="6">The sequence shown here is derived from an EMBL/GenBank/DDBJ whole genome shotgun (WGS) entry which is preliminary data.</text>
</comment>
<dbReference type="SUPFAM" id="SSF46689">
    <property type="entry name" value="Homeodomain-like"/>
    <property type="match status" value="1"/>
</dbReference>